<comment type="caution">
    <text evidence="1">The sequence shown here is derived from an EMBL/GenBank/DDBJ whole genome shotgun (WGS) entry which is preliminary data.</text>
</comment>
<protein>
    <submittedName>
        <fullName evidence="1">Uncharacterized protein</fullName>
    </submittedName>
</protein>
<dbReference type="PATRIC" id="fig|1127483.3.peg.4334"/>
<sequence length="105" mass="11113">MVGAVVMLVASSAAQATVRSPDVFIDGARSSRLEAPPVATQDFPRHGGLVDEQFRKVAVRKADPYTDGAARPVDPFTDGAIRQVDPFTDGALAKISEAEPFTDKA</sequence>
<evidence type="ECO:0000313" key="1">
    <source>
        <dbReference type="EMBL" id="EHP41057.1"/>
    </source>
</evidence>
<gene>
    <name evidence="1" type="ORF">OR16_21683</name>
</gene>
<dbReference type="Proteomes" id="UP000005808">
    <property type="component" value="Unassembled WGS sequence"/>
</dbReference>
<organism evidence="1 2">
    <name type="scientific">Cupriavidus basilensis OR16</name>
    <dbReference type="NCBI Taxonomy" id="1127483"/>
    <lineage>
        <taxon>Bacteria</taxon>
        <taxon>Pseudomonadati</taxon>
        <taxon>Pseudomonadota</taxon>
        <taxon>Betaproteobacteria</taxon>
        <taxon>Burkholderiales</taxon>
        <taxon>Burkholderiaceae</taxon>
        <taxon>Cupriavidus</taxon>
    </lineage>
</organism>
<dbReference type="AlphaFoldDB" id="H1S8L5"/>
<proteinExistence type="predicted"/>
<name>H1S8L5_9BURK</name>
<accession>H1S8L5</accession>
<evidence type="ECO:0000313" key="2">
    <source>
        <dbReference type="Proteomes" id="UP000005808"/>
    </source>
</evidence>
<reference evidence="1 2" key="1">
    <citation type="journal article" date="2012" name="J. Bacteriol.">
        <title>De Novo Genome Project of Cupriavidus basilensis OR16.</title>
        <authorList>
            <person name="Cserhati M."/>
            <person name="Kriszt B."/>
            <person name="Szoboszlay S."/>
            <person name="Toth A."/>
            <person name="Szabo I."/>
            <person name="Tancsics A."/>
            <person name="Nagy I."/>
            <person name="Horvath B."/>
            <person name="Nagy I."/>
            <person name="Kukolya J."/>
        </authorList>
    </citation>
    <scope>NUCLEOTIDE SEQUENCE [LARGE SCALE GENOMIC DNA]</scope>
    <source>
        <strain evidence="1 2">OR16</strain>
    </source>
</reference>
<dbReference type="EMBL" id="AHJE01000053">
    <property type="protein sequence ID" value="EHP41057.1"/>
    <property type="molecule type" value="Genomic_DNA"/>
</dbReference>